<sequence length="259" mass="26661">MACAELRARWPSLDARTRAQVGEPLRPGPGSDVLRWGTAAARQTDRTTCGSAVLVMLAAAGDPLLALWLAAGATCGGHRPPELEGVDPALDASPGRDPDATAAARFGAVQQAVKARSTRGALLGLPWPSGLGTPPWGAAAVARRSGVVYRSLLVDDSRAGEVAAVLVRATRALDRGIPVPLYVGGDLGSGIATALPRHVVLLTRHVGDRVAVYEPSEGRVHEVAIENLAGPHGPSPALGGWSHVDWALLPVRPAATVSA</sequence>
<name>A0A1J5Q2Z1_9ZZZZ</name>
<protein>
    <recommendedName>
        <fullName evidence="2">Peptidase C39-like domain-containing protein</fullName>
    </recommendedName>
</protein>
<organism evidence="1">
    <name type="scientific">mine drainage metagenome</name>
    <dbReference type="NCBI Taxonomy" id="410659"/>
    <lineage>
        <taxon>unclassified sequences</taxon>
        <taxon>metagenomes</taxon>
        <taxon>ecological metagenomes</taxon>
    </lineage>
</organism>
<reference evidence="1" key="1">
    <citation type="submission" date="2016-10" db="EMBL/GenBank/DDBJ databases">
        <title>Sequence of Gallionella enrichment culture.</title>
        <authorList>
            <person name="Poehlein A."/>
            <person name="Muehling M."/>
            <person name="Daniel R."/>
        </authorList>
    </citation>
    <scope>NUCLEOTIDE SEQUENCE</scope>
</reference>
<dbReference type="EMBL" id="MLJW01001477">
    <property type="protein sequence ID" value="OIQ78065.1"/>
    <property type="molecule type" value="Genomic_DNA"/>
</dbReference>
<comment type="caution">
    <text evidence="1">The sequence shown here is derived from an EMBL/GenBank/DDBJ whole genome shotgun (WGS) entry which is preliminary data.</text>
</comment>
<evidence type="ECO:0008006" key="2">
    <source>
        <dbReference type="Google" id="ProtNLM"/>
    </source>
</evidence>
<gene>
    <name evidence="1" type="ORF">GALL_402330</name>
</gene>
<accession>A0A1J5Q2Z1</accession>
<evidence type="ECO:0000313" key="1">
    <source>
        <dbReference type="EMBL" id="OIQ78065.1"/>
    </source>
</evidence>
<proteinExistence type="predicted"/>
<dbReference type="AlphaFoldDB" id="A0A1J5Q2Z1"/>